<evidence type="ECO:0000313" key="2">
    <source>
        <dbReference type="EMBL" id="ERM96972.1"/>
    </source>
</evidence>
<protein>
    <submittedName>
        <fullName evidence="2">Uncharacterized protein</fullName>
    </submittedName>
</protein>
<proteinExistence type="predicted"/>
<feature type="compositionally biased region" description="Gly residues" evidence="1">
    <location>
        <begin position="24"/>
        <end position="39"/>
    </location>
</feature>
<dbReference type="Proteomes" id="UP000017836">
    <property type="component" value="Unassembled WGS sequence"/>
</dbReference>
<name>W1NM69_AMBTC</name>
<dbReference type="Gramene" id="ERM96972">
    <property type="protein sequence ID" value="ERM96972"/>
    <property type="gene ID" value="AMTR_s00074p00173120"/>
</dbReference>
<sequence length="169" mass="17756">MVGYGAVGGHGGFVSSGTGVSRGSAGGVASGEQGGGGHMRSGYGDLNGNVGFWRSDMSSQGGAQGYGVPPANGPPSSRLGMVVMVHKQGSLSNMSGGGSARSNLKLFIAHKAIFWLYINERNTKRPASSSRHKYHQSSPQICRNSPPTSSDFSPSKPRWPEFLWELLEK</sequence>
<dbReference type="AlphaFoldDB" id="W1NM69"/>
<feature type="region of interest" description="Disordered" evidence="1">
    <location>
        <begin position="15"/>
        <end position="41"/>
    </location>
</feature>
<organism evidence="2 3">
    <name type="scientific">Amborella trichopoda</name>
    <dbReference type="NCBI Taxonomy" id="13333"/>
    <lineage>
        <taxon>Eukaryota</taxon>
        <taxon>Viridiplantae</taxon>
        <taxon>Streptophyta</taxon>
        <taxon>Embryophyta</taxon>
        <taxon>Tracheophyta</taxon>
        <taxon>Spermatophyta</taxon>
        <taxon>Magnoliopsida</taxon>
        <taxon>Amborellales</taxon>
        <taxon>Amborellaceae</taxon>
        <taxon>Amborella</taxon>
    </lineage>
</organism>
<reference evidence="3" key="1">
    <citation type="journal article" date="2013" name="Science">
        <title>The Amborella genome and the evolution of flowering plants.</title>
        <authorList>
            <consortium name="Amborella Genome Project"/>
        </authorList>
    </citation>
    <scope>NUCLEOTIDE SEQUENCE [LARGE SCALE GENOMIC DNA]</scope>
</reference>
<dbReference type="EMBL" id="KI396637">
    <property type="protein sequence ID" value="ERM96972.1"/>
    <property type="molecule type" value="Genomic_DNA"/>
</dbReference>
<evidence type="ECO:0000256" key="1">
    <source>
        <dbReference type="SAM" id="MobiDB-lite"/>
    </source>
</evidence>
<feature type="region of interest" description="Disordered" evidence="1">
    <location>
        <begin position="126"/>
        <end position="158"/>
    </location>
</feature>
<accession>W1NM69</accession>
<evidence type="ECO:0000313" key="3">
    <source>
        <dbReference type="Proteomes" id="UP000017836"/>
    </source>
</evidence>
<gene>
    <name evidence="2" type="ORF">AMTR_s00074p00173120</name>
</gene>
<keyword evidence="3" id="KW-1185">Reference proteome</keyword>
<dbReference type="HOGENOM" id="CLU_1580646_0_0_1"/>
<feature type="compositionally biased region" description="Polar residues" evidence="1">
    <location>
        <begin position="136"/>
        <end position="153"/>
    </location>
</feature>